<accession>A2E3W7</accession>
<keyword evidence="8" id="KW-0418">Kinase</keyword>
<dbReference type="RefSeq" id="XP_001324845.1">
    <property type="nucleotide sequence ID" value="XM_001324810.1"/>
</dbReference>
<dbReference type="KEGG" id="tva:4770592"/>
<reference evidence="17" key="1">
    <citation type="submission" date="2006-10" db="EMBL/GenBank/DDBJ databases">
        <authorList>
            <person name="Amadeo P."/>
            <person name="Zhao Q."/>
            <person name="Wortman J."/>
            <person name="Fraser-Liggett C."/>
            <person name="Carlton J."/>
        </authorList>
    </citation>
    <scope>NUCLEOTIDE SEQUENCE</scope>
    <source>
        <strain evidence="17">G3</strain>
    </source>
</reference>
<dbReference type="STRING" id="5722.A2E3W7"/>
<keyword evidence="9" id="KW-0067">ATP-binding</keyword>
<evidence type="ECO:0000256" key="3">
    <source>
        <dbReference type="ARBA" id="ARBA00022475"/>
    </source>
</evidence>
<dbReference type="InterPro" id="IPR055163">
    <property type="entry name" value="ALK/LTK-like_GRD"/>
</dbReference>
<dbReference type="InParanoid" id="A2E3W7"/>
<reference evidence="17" key="2">
    <citation type="journal article" date="2007" name="Science">
        <title>Draft genome sequence of the sexually transmitted pathogen Trichomonas vaginalis.</title>
        <authorList>
            <person name="Carlton J.M."/>
            <person name="Hirt R.P."/>
            <person name="Silva J.C."/>
            <person name="Delcher A.L."/>
            <person name="Schatz M."/>
            <person name="Zhao Q."/>
            <person name="Wortman J.R."/>
            <person name="Bidwell S.L."/>
            <person name="Alsmark U.C.M."/>
            <person name="Besteiro S."/>
            <person name="Sicheritz-Ponten T."/>
            <person name="Noel C.J."/>
            <person name="Dacks J.B."/>
            <person name="Foster P.G."/>
            <person name="Simillion C."/>
            <person name="Van de Peer Y."/>
            <person name="Miranda-Saavedra D."/>
            <person name="Barton G.J."/>
            <person name="Westrop G.D."/>
            <person name="Mueller S."/>
            <person name="Dessi D."/>
            <person name="Fiori P.L."/>
            <person name="Ren Q."/>
            <person name="Paulsen I."/>
            <person name="Zhang H."/>
            <person name="Bastida-Corcuera F.D."/>
            <person name="Simoes-Barbosa A."/>
            <person name="Brown M.T."/>
            <person name="Hayes R.D."/>
            <person name="Mukherjee M."/>
            <person name="Okumura C.Y."/>
            <person name="Schneider R."/>
            <person name="Smith A.J."/>
            <person name="Vanacova S."/>
            <person name="Villalvazo M."/>
            <person name="Haas B.J."/>
            <person name="Pertea M."/>
            <person name="Feldblyum T.V."/>
            <person name="Utterback T.R."/>
            <person name="Shu C.L."/>
            <person name="Osoegawa K."/>
            <person name="de Jong P.J."/>
            <person name="Hrdy I."/>
            <person name="Horvathova L."/>
            <person name="Zubacova Z."/>
            <person name="Dolezal P."/>
            <person name="Malik S.B."/>
            <person name="Logsdon J.M. Jr."/>
            <person name="Henze K."/>
            <person name="Gupta A."/>
            <person name="Wang C.C."/>
            <person name="Dunne R.L."/>
            <person name="Upcroft J.A."/>
            <person name="Upcroft P."/>
            <person name="White O."/>
            <person name="Salzberg S.L."/>
            <person name="Tang P."/>
            <person name="Chiu C.-H."/>
            <person name="Lee Y.-S."/>
            <person name="Embley T.M."/>
            <person name="Coombs G.H."/>
            <person name="Mottram J.C."/>
            <person name="Tachezy J."/>
            <person name="Fraser-Liggett C.M."/>
            <person name="Johnson P.J."/>
        </authorList>
    </citation>
    <scope>NUCLEOTIDE SEQUENCE [LARGE SCALE GENOMIC DNA]</scope>
    <source>
        <strain evidence="17">G3</strain>
    </source>
</reference>
<dbReference type="EMBL" id="DS113298">
    <property type="protein sequence ID" value="EAY12622.1"/>
    <property type="molecule type" value="Genomic_DNA"/>
</dbReference>
<keyword evidence="14" id="KW-0675">Receptor</keyword>
<evidence type="ECO:0000256" key="14">
    <source>
        <dbReference type="ARBA" id="ARBA00023170"/>
    </source>
</evidence>
<dbReference type="GO" id="GO:0004714">
    <property type="term" value="F:transmembrane receptor protein tyrosine kinase activity"/>
    <property type="evidence" value="ECO:0007669"/>
    <property type="project" value="UniProtKB-EC"/>
</dbReference>
<gene>
    <name evidence="17" type="ORF">TVAG_074500</name>
</gene>
<name>A2E3W7_TRIV3</name>
<keyword evidence="5" id="KW-0812">Transmembrane</keyword>
<dbReference type="VEuPathDB" id="TrichDB:TVAG_074500"/>
<dbReference type="Proteomes" id="UP000001542">
    <property type="component" value="Unassembled WGS sequence"/>
</dbReference>
<dbReference type="GO" id="GO:0005886">
    <property type="term" value="C:plasma membrane"/>
    <property type="evidence" value="ECO:0007669"/>
    <property type="project" value="UniProtKB-SubCell"/>
</dbReference>
<dbReference type="SMR" id="A2E3W7"/>
<keyword evidence="10" id="KW-1133">Transmembrane helix</keyword>
<evidence type="ECO:0000256" key="12">
    <source>
        <dbReference type="ARBA" id="ARBA00023137"/>
    </source>
</evidence>
<dbReference type="GO" id="GO:0005524">
    <property type="term" value="F:ATP binding"/>
    <property type="evidence" value="ECO:0007669"/>
    <property type="project" value="UniProtKB-KW"/>
</dbReference>
<evidence type="ECO:0000256" key="7">
    <source>
        <dbReference type="ARBA" id="ARBA00022741"/>
    </source>
</evidence>
<evidence type="ECO:0000313" key="18">
    <source>
        <dbReference type="Proteomes" id="UP000001542"/>
    </source>
</evidence>
<dbReference type="Pfam" id="PF12810">
    <property type="entry name" value="ALK_LTK_GRD"/>
    <property type="match status" value="1"/>
</dbReference>
<sequence>MEVLYPCTCKLNESVDAAPQTVELKPGKYLVELWGASGGCNETERSGKGAYVWIRLNLVESKTFTLFIGGTSTFSNITMVKGGCNGGGDSFQGNYKNGRALIAGGGGGSTSIGLSLFDSDRIAVAAGGGGCGCDGSGGNAGGLVGFDGTSTLASKKGRGANQESPGIGGYYYNLYRAENGTLKKGGNGIGEAFNGGGGGGGYYGGGGSYEAGGGGGSSFIKSGYIGRIQSGSESFRSPEGINEEGHYGNGFARIKFLSYSCVCNIINPNRFFSFLNFVVLFFSDK</sequence>
<proteinExistence type="predicted"/>
<evidence type="ECO:0000256" key="11">
    <source>
        <dbReference type="ARBA" id="ARBA00023136"/>
    </source>
</evidence>
<dbReference type="EC" id="2.7.10.1" evidence="2"/>
<keyword evidence="3" id="KW-1003">Cell membrane</keyword>
<keyword evidence="6" id="KW-0732">Signal</keyword>
<evidence type="ECO:0000313" key="17">
    <source>
        <dbReference type="EMBL" id="EAY12622.1"/>
    </source>
</evidence>
<evidence type="ECO:0000256" key="2">
    <source>
        <dbReference type="ARBA" id="ARBA00011902"/>
    </source>
</evidence>
<keyword evidence="15" id="KW-0325">Glycoprotein</keyword>
<keyword evidence="7" id="KW-0547">Nucleotide-binding</keyword>
<evidence type="ECO:0000256" key="15">
    <source>
        <dbReference type="ARBA" id="ARBA00023180"/>
    </source>
</evidence>
<comment type="subcellular location">
    <subcellularLocation>
        <location evidence="1">Cell membrane</location>
        <topology evidence="1">Single-pass type I membrane protein</topology>
    </subcellularLocation>
</comment>
<evidence type="ECO:0000256" key="5">
    <source>
        <dbReference type="ARBA" id="ARBA00022692"/>
    </source>
</evidence>
<organism evidence="17 18">
    <name type="scientific">Trichomonas vaginalis (strain ATCC PRA-98 / G3)</name>
    <dbReference type="NCBI Taxonomy" id="412133"/>
    <lineage>
        <taxon>Eukaryota</taxon>
        <taxon>Metamonada</taxon>
        <taxon>Parabasalia</taxon>
        <taxon>Trichomonadida</taxon>
        <taxon>Trichomonadidae</taxon>
        <taxon>Trichomonas</taxon>
    </lineage>
</organism>
<evidence type="ECO:0000256" key="4">
    <source>
        <dbReference type="ARBA" id="ARBA00022679"/>
    </source>
</evidence>
<evidence type="ECO:0000256" key="6">
    <source>
        <dbReference type="ARBA" id="ARBA00022729"/>
    </source>
</evidence>
<evidence type="ECO:0000256" key="1">
    <source>
        <dbReference type="ARBA" id="ARBA00004251"/>
    </source>
</evidence>
<evidence type="ECO:0000256" key="13">
    <source>
        <dbReference type="ARBA" id="ARBA00023157"/>
    </source>
</evidence>
<evidence type="ECO:0000256" key="10">
    <source>
        <dbReference type="ARBA" id="ARBA00022989"/>
    </source>
</evidence>
<keyword evidence="13" id="KW-1015">Disulfide bond</keyword>
<keyword evidence="18" id="KW-1185">Reference proteome</keyword>
<dbReference type="VEuPathDB" id="TrichDB:TVAGG3_0146860"/>
<dbReference type="AlphaFoldDB" id="A2E3W7"/>
<evidence type="ECO:0000259" key="16">
    <source>
        <dbReference type="Pfam" id="PF12810"/>
    </source>
</evidence>
<feature type="domain" description="ALK/LTK-like glycine-rich" evidence="16">
    <location>
        <begin position="20"/>
        <end position="257"/>
    </location>
</feature>
<evidence type="ECO:0000256" key="9">
    <source>
        <dbReference type="ARBA" id="ARBA00022840"/>
    </source>
</evidence>
<keyword evidence="12" id="KW-0829">Tyrosine-protein kinase</keyword>
<keyword evidence="4" id="KW-0808">Transferase</keyword>
<protein>
    <recommendedName>
        <fullName evidence="2">receptor protein-tyrosine kinase</fullName>
        <ecNumber evidence="2">2.7.10.1</ecNumber>
    </recommendedName>
</protein>
<keyword evidence="11" id="KW-0472">Membrane</keyword>
<evidence type="ECO:0000256" key="8">
    <source>
        <dbReference type="ARBA" id="ARBA00022777"/>
    </source>
</evidence>